<dbReference type="AlphaFoldDB" id="A0AAV9BPU8"/>
<evidence type="ECO:0000313" key="2">
    <source>
        <dbReference type="EMBL" id="KAK1278003.1"/>
    </source>
</evidence>
<protein>
    <recommendedName>
        <fullName evidence="1">Transposase MuDR plant domain-containing protein</fullName>
    </recommendedName>
</protein>
<dbReference type="Proteomes" id="UP001179952">
    <property type="component" value="Unassembled WGS sequence"/>
</dbReference>
<organism evidence="2 3">
    <name type="scientific">Acorus gramineus</name>
    <name type="common">Dwarf sweet flag</name>
    <dbReference type="NCBI Taxonomy" id="55184"/>
    <lineage>
        <taxon>Eukaryota</taxon>
        <taxon>Viridiplantae</taxon>
        <taxon>Streptophyta</taxon>
        <taxon>Embryophyta</taxon>
        <taxon>Tracheophyta</taxon>
        <taxon>Spermatophyta</taxon>
        <taxon>Magnoliopsida</taxon>
        <taxon>Liliopsida</taxon>
        <taxon>Acoraceae</taxon>
        <taxon>Acorus</taxon>
    </lineage>
</organism>
<reference evidence="2" key="1">
    <citation type="journal article" date="2023" name="Nat. Commun.">
        <title>Diploid and tetraploid genomes of Acorus and the evolution of monocots.</title>
        <authorList>
            <person name="Ma L."/>
            <person name="Liu K.W."/>
            <person name="Li Z."/>
            <person name="Hsiao Y.Y."/>
            <person name="Qi Y."/>
            <person name="Fu T."/>
            <person name="Tang G.D."/>
            <person name="Zhang D."/>
            <person name="Sun W.H."/>
            <person name="Liu D.K."/>
            <person name="Li Y."/>
            <person name="Chen G.Z."/>
            <person name="Liu X.D."/>
            <person name="Liao X.Y."/>
            <person name="Jiang Y.T."/>
            <person name="Yu X."/>
            <person name="Hao Y."/>
            <person name="Huang J."/>
            <person name="Zhao X.W."/>
            <person name="Ke S."/>
            <person name="Chen Y.Y."/>
            <person name="Wu W.L."/>
            <person name="Hsu J.L."/>
            <person name="Lin Y.F."/>
            <person name="Huang M.D."/>
            <person name="Li C.Y."/>
            <person name="Huang L."/>
            <person name="Wang Z.W."/>
            <person name="Zhao X."/>
            <person name="Zhong W.Y."/>
            <person name="Peng D.H."/>
            <person name="Ahmad S."/>
            <person name="Lan S."/>
            <person name="Zhang J.S."/>
            <person name="Tsai W.C."/>
            <person name="Van de Peer Y."/>
            <person name="Liu Z.J."/>
        </authorList>
    </citation>
    <scope>NUCLEOTIDE SEQUENCE</scope>
    <source>
        <strain evidence="2">SCP</strain>
    </source>
</reference>
<reference evidence="2" key="2">
    <citation type="submission" date="2023-06" db="EMBL/GenBank/DDBJ databases">
        <authorList>
            <person name="Ma L."/>
            <person name="Liu K.-W."/>
            <person name="Li Z."/>
            <person name="Hsiao Y.-Y."/>
            <person name="Qi Y."/>
            <person name="Fu T."/>
            <person name="Tang G."/>
            <person name="Zhang D."/>
            <person name="Sun W.-H."/>
            <person name="Liu D.-K."/>
            <person name="Li Y."/>
            <person name="Chen G.-Z."/>
            <person name="Liu X.-D."/>
            <person name="Liao X.-Y."/>
            <person name="Jiang Y.-T."/>
            <person name="Yu X."/>
            <person name="Hao Y."/>
            <person name="Huang J."/>
            <person name="Zhao X.-W."/>
            <person name="Ke S."/>
            <person name="Chen Y.-Y."/>
            <person name="Wu W.-L."/>
            <person name="Hsu J.-L."/>
            <person name="Lin Y.-F."/>
            <person name="Huang M.-D."/>
            <person name="Li C.-Y."/>
            <person name="Huang L."/>
            <person name="Wang Z.-W."/>
            <person name="Zhao X."/>
            <person name="Zhong W.-Y."/>
            <person name="Peng D.-H."/>
            <person name="Ahmad S."/>
            <person name="Lan S."/>
            <person name="Zhang J.-S."/>
            <person name="Tsai W.-C."/>
            <person name="Van De Peer Y."/>
            <person name="Liu Z.-J."/>
        </authorList>
    </citation>
    <scope>NUCLEOTIDE SEQUENCE</scope>
    <source>
        <strain evidence="2">SCP</strain>
        <tissue evidence="2">Leaves</tissue>
    </source>
</reference>
<feature type="domain" description="Transposase MuDR plant" evidence="1">
    <location>
        <begin position="5"/>
        <end position="53"/>
    </location>
</feature>
<dbReference type="Pfam" id="PF03108">
    <property type="entry name" value="DBD_Tnp_Mut"/>
    <property type="match status" value="1"/>
</dbReference>
<dbReference type="EMBL" id="JAUJYN010000002">
    <property type="protein sequence ID" value="KAK1278003.1"/>
    <property type="molecule type" value="Genomic_DNA"/>
</dbReference>
<name>A0AAV9BPU8_ACOGR</name>
<sequence>MWGDLITKPGQIFHDVDHFRRDLRNFSIAHEFDYHVIKSDRIRVTARCAAHNCS</sequence>
<evidence type="ECO:0000313" key="3">
    <source>
        <dbReference type="Proteomes" id="UP001179952"/>
    </source>
</evidence>
<evidence type="ECO:0000259" key="1">
    <source>
        <dbReference type="Pfam" id="PF03108"/>
    </source>
</evidence>
<dbReference type="InterPro" id="IPR004332">
    <property type="entry name" value="Transposase_MuDR"/>
</dbReference>
<comment type="caution">
    <text evidence="2">The sequence shown here is derived from an EMBL/GenBank/DDBJ whole genome shotgun (WGS) entry which is preliminary data.</text>
</comment>
<proteinExistence type="predicted"/>
<keyword evidence="3" id="KW-1185">Reference proteome</keyword>
<accession>A0AAV9BPU8</accession>
<gene>
    <name evidence="2" type="ORF">QJS04_geneDACA023875</name>
</gene>